<evidence type="ECO:0000259" key="5">
    <source>
        <dbReference type="Pfam" id="PF26607"/>
    </source>
</evidence>
<evidence type="ECO:0000256" key="2">
    <source>
        <dbReference type="ARBA" id="ARBA00022801"/>
    </source>
</evidence>
<dbReference type="CDD" id="cd22954">
    <property type="entry name" value="PLL_lectin"/>
    <property type="match status" value="1"/>
</dbReference>
<name>A0ABP7J8H1_9ACTN</name>
<feature type="chain" id="PRO_5047361761" description="PLL-like beta propeller domain-containing protein" evidence="4">
    <location>
        <begin position="39"/>
        <end position="602"/>
    </location>
</feature>
<dbReference type="SMART" id="SM00641">
    <property type="entry name" value="Glyco_25"/>
    <property type="match status" value="1"/>
</dbReference>
<accession>A0ABP7J8H1</accession>
<dbReference type="RefSeq" id="WP_344950122.1">
    <property type="nucleotide sequence ID" value="NZ_BAAAZR010000039.1"/>
</dbReference>
<evidence type="ECO:0000256" key="4">
    <source>
        <dbReference type="SAM" id="SignalP"/>
    </source>
</evidence>
<keyword evidence="7" id="KW-1185">Reference proteome</keyword>
<proteinExistence type="inferred from homology"/>
<dbReference type="SUPFAM" id="SSF51445">
    <property type="entry name" value="(Trans)glycosidases"/>
    <property type="match status" value="1"/>
</dbReference>
<protein>
    <recommendedName>
        <fullName evidence="5">PLL-like beta propeller domain-containing protein</fullName>
    </recommendedName>
</protein>
<dbReference type="EMBL" id="BAAAZR010000039">
    <property type="protein sequence ID" value="GAA3836740.1"/>
    <property type="molecule type" value="Genomic_DNA"/>
</dbReference>
<dbReference type="PANTHER" id="PTHR34135:SF2">
    <property type="entry name" value="LYSOZYME"/>
    <property type="match status" value="1"/>
</dbReference>
<sequence>MNTNHRPFWRRWTRAAAVTIALAIGAALPFTAPANATADPPAGKYPIRGVDVTHYQHPDNAAVDWARVAGSGVRFATLKATESTTYTDPWFTRDISAARAAGVPVAPYHFYIARSPNTGAAQADHFISVVRATGYTGHRPGDLPPVFDFEWDWKTGDCPAYGTIADARNWLDRVQAAFGVKPIIYTARGFMTSCMDSSTALSSYLLQVADYVDGHTSPALPPGWNTWLMWQYTNTGSVPGIPTTNVTLNVFNGTQAQLDALANRSSAPLDAAPVVGSNADGRVQVFALGGNGALYTKWQATPNGIWGDWKNLGGTDLRSIAAGRNADGRLQAFATGGNGALYSTWQTTPNGAWGTWTNMGGQNLTSSIATAANADGRLQVFLIGGDGALYSRWQTTPNGIWGDWKNHGGTDLRSIAAGRNADGRLQAFAIGGNGALYSTWQTTPNGAWGTWTNMGGQDLTSSIATGANPDGRLQVFAIGGNGALYSRWQTTPNGIWSDWKNHGGTDLQSIAVNRNADGRLQAFATGGNGSLYSTWQPTPNGDWGTWTNMGGQDLTPRITTGANADGRLQVFAIGGNGALYSRWQLTPNGTWSDWMSFGGTDL</sequence>
<feature type="signal peptide" evidence="4">
    <location>
        <begin position="1"/>
        <end position="38"/>
    </location>
</feature>
<dbReference type="InterPro" id="IPR002053">
    <property type="entry name" value="Glyco_hydro_25"/>
</dbReference>
<dbReference type="PANTHER" id="PTHR34135">
    <property type="entry name" value="LYSOZYME"/>
    <property type="match status" value="1"/>
</dbReference>
<keyword evidence="3" id="KW-0326">Glycosidase</keyword>
<evidence type="ECO:0000313" key="6">
    <source>
        <dbReference type="EMBL" id="GAA3836740.1"/>
    </source>
</evidence>
<evidence type="ECO:0000313" key="7">
    <source>
        <dbReference type="Proteomes" id="UP001500888"/>
    </source>
</evidence>
<evidence type="ECO:0000256" key="1">
    <source>
        <dbReference type="ARBA" id="ARBA00010646"/>
    </source>
</evidence>
<gene>
    <name evidence="6" type="ORF">GCM10022226_68340</name>
</gene>
<dbReference type="InterPro" id="IPR017853">
    <property type="entry name" value="GH"/>
</dbReference>
<dbReference type="Pfam" id="PF01183">
    <property type="entry name" value="Glyco_hydro_25"/>
    <property type="match status" value="1"/>
</dbReference>
<reference evidence="7" key="1">
    <citation type="journal article" date="2019" name="Int. J. Syst. Evol. Microbiol.">
        <title>The Global Catalogue of Microorganisms (GCM) 10K type strain sequencing project: providing services to taxonomists for standard genome sequencing and annotation.</title>
        <authorList>
            <consortium name="The Broad Institute Genomics Platform"/>
            <consortium name="The Broad Institute Genome Sequencing Center for Infectious Disease"/>
            <person name="Wu L."/>
            <person name="Ma J."/>
        </authorList>
    </citation>
    <scope>NUCLEOTIDE SEQUENCE [LARGE SCALE GENOMIC DNA]</scope>
    <source>
        <strain evidence="7">JCM 16908</strain>
    </source>
</reference>
<dbReference type="Proteomes" id="UP001500888">
    <property type="component" value="Unassembled WGS sequence"/>
</dbReference>
<comment type="similarity">
    <text evidence="1">Belongs to the glycosyl hydrolase 25 family.</text>
</comment>
<dbReference type="Gene3D" id="3.20.20.80">
    <property type="entry name" value="Glycosidases"/>
    <property type="match status" value="1"/>
</dbReference>
<feature type="domain" description="PLL-like beta propeller" evidence="5">
    <location>
        <begin position="275"/>
        <end position="600"/>
    </location>
</feature>
<keyword evidence="2" id="KW-0378">Hydrolase</keyword>
<dbReference type="InterPro" id="IPR058502">
    <property type="entry name" value="PLL-like_beta-prop"/>
</dbReference>
<evidence type="ECO:0000256" key="3">
    <source>
        <dbReference type="ARBA" id="ARBA00023295"/>
    </source>
</evidence>
<dbReference type="Pfam" id="PF26607">
    <property type="entry name" value="DUF8189"/>
    <property type="match status" value="1"/>
</dbReference>
<organism evidence="6 7">
    <name type="scientific">Sphaerisporangium flaviroseum</name>
    <dbReference type="NCBI Taxonomy" id="509199"/>
    <lineage>
        <taxon>Bacteria</taxon>
        <taxon>Bacillati</taxon>
        <taxon>Actinomycetota</taxon>
        <taxon>Actinomycetes</taxon>
        <taxon>Streptosporangiales</taxon>
        <taxon>Streptosporangiaceae</taxon>
        <taxon>Sphaerisporangium</taxon>
    </lineage>
</organism>
<keyword evidence="4" id="KW-0732">Signal</keyword>
<dbReference type="Gene3D" id="2.120.10.70">
    <property type="entry name" value="Fucose-specific lectin"/>
    <property type="match status" value="1"/>
</dbReference>
<dbReference type="PROSITE" id="PS51904">
    <property type="entry name" value="GLYCOSYL_HYDROL_F25_2"/>
    <property type="match status" value="1"/>
</dbReference>
<dbReference type="InterPro" id="IPR018077">
    <property type="entry name" value="Glyco_hydro_fam25_subgr"/>
</dbReference>
<dbReference type="SUPFAM" id="SSF89372">
    <property type="entry name" value="Fucose-specific lectin"/>
    <property type="match status" value="2"/>
</dbReference>
<comment type="caution">
    <text evidence="6">The sequence shown here is derived from an EMBL/GenBank/DDBJ whole genome shotgun (WGS) entry which is preliminary data.</text>
</comment>